<dbReference type="PROSITE" id="PS50297">
    <property type="entry name" value="ANK_REP_REGION"/>
    <property type="match status" value="1"/>
</dbReference>
<organism evidence="3 4">
    <name type="scientific">Chaetomium fimeti</name>
    <dbReference type="NCBI Taxonomy" id="1854472"/>
    <lineage>
        <taxon>Eukaryota</taxon>
        <taxon>Fungi</taxon>
        <taxon>Dikarya</taxon>
        <taxon>Ascomycota</taxon>
        <taxon>Pezizomycotina</taxon>
        <taxon>Sordariomycetes</taxon>
        <taxon>Sordariomycetidae</taxon>
        <taxon>Sordariales</taxon>
        <taxon>Chaetomiaceae</taxon>
        <taxon>Chaetomium</taxon>
    </lineage>
</organism>
<name>A0AAE0LP73_9PEZI</name>
<keyword evidence="4" id="KW-1185">Reference proteome</keyword>
<comment type="caution">
    <text evidence="3">The sequence shown here is derived from an EMBL/GenBank/DDBJ whole genome shotgun (WGS) entry which is preliminary data.</text>
</comment>
<evidence type="ECO:0000313" key="4">
    <source>
        <dbReference type="Proteomes" id="UP001278766"/>
    </source>
</evidence>
<dbReference type="InterPro" id="IPR036770">
    <property type="entry name" value="Ankyrin_rpt-contain_sf"/>
</dbReference>
<proteinExistence type="predicted"/>
<dbReference type="Pfam" id="PF06985">
    <property type="entry name" value="HET"/>
    <property type="match status" value="1"/>
</dbReference>
<dbReference type="InterPro" id="IPR052895">
    <property type="entry name" value="HetReg/Transcr_Mod"/>
</dbReference>
<protein>
    <submittedName>
        <fullName evidence="3">Heterokaryon incompatibility protein-domain-containing protein</fullName>
    </submittedName>
</protein>
<dbReference type="RefSeq" id="XP_062655418.1">
    <property type="nucleotide sequence ID" value="XM_062804645.1"/>
</dbReference>
<dbReference type="SUPFAM" id="SSF48403">
    <property type="entry name" value="Ankyrin repeat"/>
    <property type="match status" value="1"/>
</dbReference>
<dbReference type="EMBL" id="JAUEPN010000008">
    <property type="protein sequence ID" value="KAK3291904.1"/>
    <property type="molecule type" value="Genomic_DNA"/>
</dbReference>
<accession>A0AAE0LP73</accession>
<reference evidence="3" key="1">
    <citation type="journal article" date="2023" name="Mol. Phylogenet. Evol.">
        <title>Genome-scale phylogeny and comparative genomics of the fungal order Sordariales.</title>
        <authorList>
            <person name="Hensen N."/>
            <person name="Bonometti L."/>
            <person name="Westerberg I."/>
            <person name="Brannstrom I.O."/>
            <person name="Guillou S."/>
            <person name="Cros-Aarteil S."/>
            <person name="Calhoun S."/>
            <person name="Haridas S."/>
            <person name="Kuo A."/>
            <person name="Mondo S."/>
            <person name="Pangilinan J."/>
            <person name="Riley R."/>
            <person name="LaButti K."/>
            <person name="Andreopoulos B."/>
            <person name="Lipzen A."/>
            <person name="Chen C."/>
            <person name="Yan M."/>
            <person name="Daum C."/>
            <person name="Ng V."/>
            <person name="Clum A."/>
            <person name="Steindorff A."/>
            <person name="Ohm R.A."/>
            <person name="Martin F."/>
            <person name="Silar P."/>
            <person name="Natvig D.O."/>
            <person name="Lalanne C."/>
            <person name="Gautier V."/>
            <person name="Ament-Velasquez S.L."/>
            <person name="Kruys A."/>
            <person name="Hutchinson M.I."/>
            <person name="Powell A.J."/>
            <person name="Barry K."/>
            <person name="Miller A.N."/>
            <person name="Grigoriev I.V."/>
            <person name="Debuchy R."/>
            <person name="Gladieux P."/>
            <person name="Hiltunen Thoren M."/>
            <person name="Johannesson H."/>
        </authorList>
    </citation>
    <scope>NUCLEOTIDE SEQUENCE</scope>
    <source>
        <strain evidence="3">CBS 168.71</strain>
    </source>
</reference>
<dbReference type="InterPro" id="IPR010730">
    <property type="entry name" value="HET"/>
</dbReference>
<keyword evidence="1" id="KW-0040">ANK repeat</keyword>
<dbReference type="Proteomes" id="UP001278766">
    <property type="component" value="Unassembled WGS sequence"/>
</dbReference>
<dbReference type="PANTHER" id="PTHR24148">
    <property type="entry name" value="ANKYRIN REPEAT DOMAIN-CONTAINING PROTEIN 39 HOMOLOG-RELATED"/>
    <property type="match status" value="1"/>
</dbReference>
<reference evidence="3" key="2">
    <citation type="submission" date="2023-06" db="EMBL/GenBank/DDBJ databases">
        <authorList>
            <consortium name="Lawrence Berkeley National Laboratory"/>
            <person name="Haridas S."/>
            <person name="Hensen N."/>
            <person name="Bonometti L."/>
            <person name="Westerberg I."/>
            <person name="Brannstrom I.O."/>
            <person name="Guillou S."/>
            <person name="Cros-Aarteil S."/>
            <person name="Calhoun S."/>
            <person name="Kuo A."/>
            <person name="Mondo S."/>
            <person name="Pangilinan J."/>
            <person name="Riley R."/>
            <person name="Labutti K."/>
            <person name="Andreopoulos B."/>
            <person name="Lipzen A."/>
            <person name="Chen C."/>
            <person name="Yanf M."/>
            <person name="Daum C."/>
            <person name="Ng V."/>
            <person name="Clum A."/>
            <person name="Steindorff A."/>
            <person name="Ohm R."/>
            <person name="Martin F."/>
            <person name="Silar P."/>
            <person name="Natvig D."/>
            <person name="Lalanne C."/>
            <person name="Gautier V."/>
            <person name="Ament-Velasquez S.L."/>
            <person name="Kruys A."/>
            <person name="Hutchinson M.I."/>
            <person name="Powell A.J."/>
            <person name="Barry K."/>
            <person name="Miller A.N."/>
            <person name="Grigoriev I.V."/>
            <person name="Debuchy R."/>
            <person name="Gladieux P."/>
            <person name="Thoren M.H."/>
            <person name="Johannesson H."/>
        </authorList>
    </citation>
    <scope>NUCLEOTIDE SEQUENCE</scope>
    <source>
        <strain evidence="3">CBS 168.71</strain>
    </source>
</reference>
<feature type="domain" description="Heterokaryon incompatibility" evidence="2">
    <location>
        <begin position="49"/>
        <end position="212"/>
    </location>
</feature>
<evidence type="ECO:0000259" key="2">
    <source>
        <dbReference type="Pfam" id="PF06985"/>
    </source>
</evidence>
<dbReference type="PANTHER" id="PTHR24148:SF73">
    <property type="entry name" value="HET DOMAIN PROTEIN (AFU_ORTHOLOGUE AFUA_8G01020)"/>
    <property type="match status" value="1"/>
</dbReference>
<dbReference type="InterPro" id="IPR002110">
    <property type="entry name" value="Ankyrin_rpt"/>
</dbReference>
<gene>
    <name evidence="3" type="ORF">B0H64DRAFT_408377</name>
</gene>
<evidence type="ECO:0000256" key="1">
    <source>
        <dbReference type="PROSITE-ProRule" id="PRU00023"/>
    </source>
</evidence>
<dbReference type="AlphaFoldDB" id="A0AAE0LP73"/>
<dbReference type="GeneID" id="87841593"/>
<dbReference type="Gene3D" id="1.25.40.20">
    <property type="entry name" value="Ankyrin repeat-containing domain"/>
    <property type="match status" value="1"/>
</dbReference>
<dbReference type="SMART" id="SM00248">
    <property type="entry name" value="ANK"/>
    <property type="match status" value="1"/>
</dbReference>
<evidence type="ECO:0000313" key="3">
    <source>
        <dbReference type="EMBL" id="KAK3291904.1"/>
    </source>
</evidence>
<sequence>MATTTYPYSPLVLGPNSIRLLHIQKGWGPDDVVCQLFESFPDQGRGPAYKALSYTWGGLQHRFQGGEPRVLIDGYHIKMKENLYTALRQIRCHDRDVTLWVDAICINQEDKAEKGHQVSQMGNVYKGAEEVLIWLGLSNEDIDSLLKSISCIDAKAIEAQALSSTEDWRSLCRRFFDQRLLGLGPPTQSKTTQALANLLARPWFTRVWVLQEVANARTARIMCGSRSCPARTFALIPSFMGLDINEHTRAVLDIMPRVRQNTWWSSKRYLQFLLNKFAKSQACMPRDKIYALLGMSEDACDPKRFHPCYLKSNGEVFRDTASFLLFGEILDSSFSLPEFALADLSLPIIQLAEKTLSWALGQSGLQPDSVRKTAELLIRRLNEGQLKTADMLLTLVERHAPLQLDKVRDIFRQGQVELGVNFEDTGATLTIASKHDSLIAPVSLAFSREVSPSRDSRSMPPPPFKDDENMLETITQLEQAGSSNEELLRAHVWAGHTDIVRRYLGMGVDVDGADSNGFTALHFASRRGYEEIVALLLQKGADVNRKARF</sequence>
<dbReference type="PROSITE" id="PS50088">
    <property type="entry name" value="ANK_REPEAT"/>
    <property type="match status" value="1"/>
</dbReference>
<feature type="repeat" description="ANK" evidence="1">
    <location>
        <begin position="516"/>
        <end position="548"/>
    </location>
</feature>
<dbReference type="Pfam" id="PF12796">
    <property type="entry name" value="Ank_2"/>
    <property type="match status" value="1"/>
</dbReference>